<evidence type="ECO:0000313" key="1">
    <source>
        <dbReference type="Ensembl" id="ENSAPOP00000010065.1"/>
    </source>
</evidence>
<keyword evidence="2" id="KW-1185">Reference proteome</keyword>
<organism evidence="1 2">
    <name type="scientific">Acanthochromis polyacanthus</name>
    <name type="common">spiny chromis</name>
    <dbReference type="NCBI Taxonomy" id="80966"/>
    <lineage>
        <taxon>Eukaryota</taxon>
        <taxon>Metazoa</taxon>
        <taxon>Chordata</taxon>
        <taxon>Craniata</taxon>
        <taxon>Vertebrata</taxon>
        <taxon>Euteleostomi</taxon>
        <taxon>Actinopterygii</taxon>
        <taxon>Neopterygii</taxon>
        <taxon>Teleostei</taxon>
        <taxon>Neoteleostei</taxon>
        <taxon>Acanthomorphata</taxon>
        <taxon>Ovalentaria</taxon>
        <taxon>Pomacentridae</taxon>
        <taxon>Acanthochromis</taxon>
    </lineage>
</organism>
<protein>
    <submittedName>
        <fullName evidence="1">Uncharacterized protein</fullName>
    </submittedName>
</protein>
<proteinExistence type="predicted"/>
<dbReference type="Proteomes" id="UP000257200">
    <property type="component" value="Unplaced"/>
</dbReference>
<reference evidence="1" key="2">
    <citation type="submission" date="2025-09" db="UniProtKB">
        <authorList>
            <consortium name="Ensembl"/>
        </authorList>
    </citation>
    <scope>IDENTIFICATION</scope>
</reference>
<accession>A0A3Q1FTW2</accession>
<dbReference type="AlphaFoldDB" id="A0A3Q1FTW2"/>
<evidence type="ECO:0000313" key="2">
    <source>
        <dbReference type="Proteomes" id="UP000257200"/>
    </source>
</evidence>
<sequence>RTSGATGSNQIMEKLTYNHSGDIIERLCACERMALMQIHCFSSLSLLGTTTVHACNAVINT</sequence>
<name>A0A3Q1FTW2_9TELE</name>
<dbReference type="InParanoid" id="A0A3Q1FTW2"/>
<dbReference type="Ensembl" id="ENSAPOT00000000466.1">
    <property type="protein sequence ID" value="ENSAPOP00000010065.1"/>
    <property type="gene ID" value="ENSAPOG00000012460.1"/>
</dbReference>
<reference evidence="1" key="1">
    <citation type="submission" date="2025-08" db="UniProtKB">
        <authorList>
            <consortium name="Ensembl"/>
        </authorList>
    </citation>
    <scope>IDENTIFICATION</scope>
</reference>